<comment type="caution">
    <text evidence="1">The sequence shown here is derived from an EMBL/GenBank/DDBJ whole genome shotgun (WGS) entry which is preliminary data.</text>
</comment>
<accession>A0ACB8XJ92</accession>
<sequence length="105" mass="12509">MFPLPLWNFQRVVTVRYGNYSDNHKWEVIGSCMRQGIMEAFLLGKEPIELTKRDVGRLIDARFRGRNLFQGWEDCNTPTFERFWKFCLENPSVLQRSSSWGKIYV</sequence>
<keyword evidence="2" id="KW-1185">Reference proteome</keyword>
<reference evidence="2" key="1">
    <citation type="journal article" date="2022" name="Mol. Ecol. Resour.">
        <title>The genomes of chicory, endive, great burdock and yacon provide insights into Asteraceae palaeo-polyploidization history and plant inulin production.</title>
        <authorList>
            <person name="Fan W."/>
            <person name="Wang S."/>
            <person name="Wang H."/>
            <person name="Wang A."/>
            <person name="Jiang F."/>
            <person name="Liu H."/>
            <person name="Zhao H."/>
            <person name="Xu D."/>
            <person name="Zhang Y."/>
        </authorList>
    </citation>
    <scope>NUCLEOTIDE SEQUENCE [LARGE SCALE GENOMIC DNA]</scope>
    <source>
        <strain evidence="2">cv. Niubang</strain>
    </source>
</reference>
<reference evidence="1 2" key="2">
    <citation type="journal article" date="2022" name="Mol. Ecol. Resour.">
        <title>The genomes of chicory, endive, great burdock and yacon provide insights into Asteraceae paleo-polyploidization history and plant inulin production.</title>
        <authorList>
            <person name="Fan W."/>
            <person name="Wang S."/>
            <person name="Wang H."/>
            <person name="Wang A."/>
            <person name="Jiang F."/>
            <person name="Liu H."/>
            <person name="Zhao H."/>
            <person name="Xu D."/>
            <person name="Zhang Y."/>
        </authorList>
    </citation>
    <scope>NUCLEOTIDE SEQUENCE [LARGE SCALE GENOMIC DNA]</scope>
    <source>
        <strain evidence="2">cv. Niubang</strain>
    </source>
</reference>
<evidence type="ECO:0000313" key="1">
    <source>
        <dbReference type="EMBL" id="KAI3667307.1"/>
    </source>
</evidence>
<proteinExistence type="predicted"/>
<protein>
    <submittedName>
        <fullName evidence="1">Uncharacterized protein</fullName>
    </submittedName>
</protein>
<name>A0ACB8XJ92_ARCLA</name>
<dbReference type="EMBL" id="CM042063">
    <property type="protein sequence ID" value="KAI3667307.1"/>
    <property type="molecule type" value="Genomic_DNA"/>
</dbReference>
<evidence type="ECO:0000313" key="2">
    <source>
        <dbReference type="Proteomes" id="UP001055879"/>
    </source>
</evidence>
<organism evidence="1 2">
    <name type="scientific">Arctium lappa</name>
    <name type="common">Greater burdock</name>
    <name type="synonym">Lappa major</name>
    <dbReference type="NCBI Taxonomy" id="4217"/>
    <lineage>
        <taxon>Eukaryota</taxon>
        <taxon>Viridiplantae</taxon>
        <taxon>Streptophyta</taxon>
        <taxon>Embryophyta</taxon>
        <taxon>Tracheophyta</taxon>
        <taxon>Spermatophyta</taxon>
        <taxon>Magnoliopsida</taxon>
        <taxon>eudicotyledons</taxon>
        <taxon>Gunneridae</taxon>
        <taxon>Pentapetalae</taxon>
        <taxon>asterids</taxon>
        <taxon>campanulids</taxon>
        <taxon>Asterales</taxon>
        <taxon>Asteraceae</taxon>
        <taxon>Carduoideae</taxon>
        <taxon>Cardueae</taxon>
        <taxon>Arctiinae</taxon>
        <taxon>Arctium</taxon>
    </lineage>
</organism>
<gene>
    <name evidence="1" type="ORF">L6452_42360</name>
</gene>
<dbReference type="Proteomes" id="UP001055879">
    <property type="component" value="Linkage Group LG17"/>
</dbReference>